<evidence type="ECO:0000313" key="8">
    <source>
        <dbReference type="Proteomes" id="UP000199087"/>
    </source>
</evidence>
<dbReference type="SUPFAM" id="SSF48230">
    <property type="entry name" value="Chondroitin AC/alginate lyase"/>
    <property type="match status" value="1"/>
</dbReference>
<evidence type="ECO:0000259" key="6">
    <source>
        <dbReference type="Pfam" id="PF16889"/>
    </source>
</evidence>
<evidence type="ECO:0000256" key="2">
    <source>
        <dbReference type="ARBA" id="ARBA00022729"/>
    </source>
</evidence>
<dbReference type="STRING" id="1499688.BN000_01082"/>
<keyword evidence="3" id="KW-0574">Periplasm</keyword>
<dbReference type="GO" id="GO:0042597">
    <property type="term" value="C:periplasmic space"/>
    <property type="evidence" value="ECO:0007669"/>
    <property type="project" value="UniProtKB-SubCell"/>
</dbReference>
<reference evidence="8" key="1">
    <citation type="submission" date="2015-05" db="EMBL/GenBank/DDBJ databases">
        <authorList>
            <person name="Urmite Genomes"/>
        </authorList>
    </citation>
    <scope>NUCLEOTIDE SEQUENCE [LARGE SCALE GENOMIC DNA]</scope>
    <source>
        <strain evidence="8">LF1</strain>
    </source>
</reference>
<evidence type="ECO:0000256" key="3">
    <source>
        <dbReference type="ARBA" id="ARBA00022764"/>
    </source>
</evidence>
<dbReference type="Pfam" id="PF16889">
    <property type="entry name" value="Hepar_II_III_N"/>
    <property type="match status" value="1"/>
</dbReference>
<sequence length="721" mass="84276">MSRHLSGSGEWLVSILIKLLHLEHPELVEVKKAVLKKNYEKALVIYKNYFLKRTEPKLYFDNHEQAFLVEFAGKHYQEDIKRVKETAEQVVNQVFIFQEAWDMERTNIPVAFNDKIDWSHIPFQDPEWTYMLNRHHFFVPLGQAYLLTGDERFAQTFCEQMSDWIDSNPKQVNTASLTWRTIDAAIRCSNWIKAYDYFKNSPYFTVQLFEKMLLSLFEHAEYLASDFTNWKAISNWGVIENKALFELSVFLQEMQQASVWRTLSLERLKKTASLQIMKDGMHWEQSPMYHNEVLLCYLRTVQLSQNNRIEIDRFILDAARKMAYADLHMAKPNHRQPMKGDSDNFDLRDILTRTAMIFKDSRLKFGGYAALDFNNMWEFGLKGIEVFKSLSVEKPKDLSRGFEDSGNFFMRSSWDENTLYLYFHCGPLGGGHGHADIFHLDVHAYGKDLLTDLGRFNYSDSYSQRKELKRAFAHNTTLVDGIEFTECIDTWGFGRIAEPLMTNWVSEEQFDYVEASHNGYFHLEDPVYVRRKVLFIKPYYWLLVDEFDCKGEHTFSQQFHFPPGEIRLDDKTKSCFTQNVDEANLCLIPINGNSLTAVIKEGKISYEYNLLENNKTVQYEVNSSGPEAMMQLIYPKRAGDKEIPTITTVEVYDLFGKSVDIKDAEACKILLPDLNEEHLILVCHKKPSLHRMSYMIDGTQVFGEIVLIKRKGYEEEVIVIK</sequence>
<comment type="subcellular location">
    <subcellularLocation>
        <location evidence="1">Periplasm</location>
    </subcellularLocation>
</comment>
<feature type="domain" description="Heparin-sulfate lyase N-terminal" evidence="6">
    <location>
        <begin position="18"/>
        <end position="361"/>
    </location>
</feature>
<accession>A0A0U1NTW0</accession>
<keyword evidence="2" id="KW-0732">Signal</keyword>
<protein>
    <submittedName>
        <fullName evidence="7">Heparinase II/III family protein</fullName>
    </submittedName>
</protein>
<dbReference type="GO" id="GO:0016829">
    <property type="term" value="F:lyase activity"/>
    <property type="evidence" value="ECO:0007669"/>
    <property type="project" value="UniProtKB-KW"/>
</dbReference>
<dbReference type="Gene3D" id="2.70.98.70">
    <property type="match status" value="1"/>
</dbReference>
<dbReference type="EMBL" id="CVRB01000001">
    <property type="protein sequence ID" value="CRK81182.1"/>
    <property type="molecule type" value="Genomic_DNA"/>
</dbReference>
<keyword evidence="4" id="KW-0456">Lyase</keyword>
<evidence type="ECO:0000256" key="4">
    <source>
        <dbReference type="ARBA" id="ARBA00023239"/>
    </source>
</evidence>
<dbReference type="Gene3D" id="1.50.10.100">
    <property type="entry name" value="Chondroitin AC/alginate lyase"/>
    <property type="match status" value="1"/>
</dbReference>
<organism evidence="7 8">
    <name type="scientific">Neobacillus massiliamazoniensis</name>
    <dbReference type="NCBI Taxonomy" id="1499688"/>
    <lineage>
        <taxon>Bacteria</taxon>
        <taxon>Bacillati</taxon>
        <taxon>Bacillota</taxon>
        <taxon>Bacilli</taxon>
        <taxon>Bacillales</taxon>
        <taxon>Bacillaceae</taxon>
        <taxon>Neobacillus</taxon>
    </lineage>
</organism>
<feature type="domain" description="Heparinase II/III-like C-terminal" evidence="5">
    <location>
        <begin position="399"/>
        <end position="625"/>
    </location>
</feature>
<dbReference type="InterPro" id="IPR008929">
    <property type="entry name" value="Chondroitin_lyas"/>
</dbReference>
<evidence type="ECO:0000259" key="5">
    <source>
        <dbReference type="Pfam" id="PF07940"/>
    </source>
</evidence>
<keyword evidence="8" id="KW-1185">Reference proteome</keyword>
<name>A0A0U1NTW0_9BACI</name>
<dbReference type="Pfam" id="PF07940">
    <property type="entry name" value="Hepar_II_III_C"/>
    <property type="match status" value="1"/>
</dbReference>
<evidence type="ECO:0000256" key="1">
    <source>
        <dbReference type="ARBA" id="ARBA00004418"/>
    </source>
</evidence>
<proteinExistence type="predicted"/>
<evidence type="ECO:0000313" key="7">
    <source>
        <dbReference type="EMBL" id="CRK81182.1"/>
    </source>
</evidence>
<dbReference type="InterPro" id="IPR031680">
    <property type="entry name" value="Hepar_II_III_N"/>
</dbReference>
<gene>
    <name evidence="7" type="ORF">BN000_01082</name>
</gene>
<dbReference type="PANTHER" id="PTHR39210:SF1">
    <property type="entry name" value="HEPARIN-SULFATE LYASE"/>
    <property type="match status" value="1"/>
</dbReference>
<dbReference type="OrthoDB" id="7335480at2"/>
<dbReference type="AlphaFoldDB" id="A0A0U1NTW0"/>
<dbReference type="Proteomes" id="UP000199087">
    <property type="component" value="Unassembled WGS sequence"/>
</dbReference>
<dbReference type="InterPro" id="IPR012480">
    <property type="entry name" value="Hepar_II_III_C"/>
</dbReference>
<dbReference type="RefSeq" id="WP_090631831.1">
    <property type="nucleotide sequence ID" value="NZ_CVRB01000001.1"/>
</dbReference>
<dbReference type="PANTHER" id="PTHR39210">
    <property type="entry name" value="HEPARIN-SULFATE LYASE"/>
    <property type="match status" value="1"/>
</dbReference>